<keyword evidence="4" id="KW-0547">Nucleotide-binding</keyword>
<feature type="transmembrane region" description="Helical" evidence="9">
    <location>
        <begin position="1057"/>
        <end position="1080"/>
    </location>
</feature>
<evidence type="ECO:0000256" key="2">
    <source>
        <dbReference type="ARBA" id="ARBA00022448"/>
    </source>
</evidence>
<dbReference type="GO" id="GO:0140359">
    <property type="term" value="F:ABC-type transporter activity"/>
    <property type="evidence" value="ECO:0007669"/>
    <property type="project" value="InterPro"/>
</dbReference>
<dbReference type="InterPro" id="IPR036640">
    <property type="entry name" value="ABC1_TM_sf"/>
</dbReference>
<proteinExistence type="predicted"/>
<dbReference type="CDD" id="cd18606">
    <property type="entry name" value="ABC_6TM_YOR1_D2_like"/>
    <property type="match status" value="1"/>
</dbReference>
<feature type="transmembrane region" description="Helical" evidence="9">
    <location>
        <begin position="976"/>
        <end position="994"/>
    </location>
</feature>
<evidence type="ECO:0000256" key="6">
    <source>
        <dbReference type="ARBA" id="ARBA00022989"/>
    </source>
</evidence>
<feature type="region of interest" description="Disordered" evidence="8">
    <location>
        <begin position="1161"/>
        <end position="1182"/>
    </location>
</feature>
<dbReference type="SMART" id="SM00256">
    <property type="entry name" value="FBOX"/>
    <property type="match status" value="1"/>
</dbReference>
<organism evidence="13">
    <name type="scientific">Phaffia rhodozyma</name>
    <name type="common">Yeast</name>
    <name type="synonym">Xanthophyllomyces dendrorhous</name>
    <dbReference type="NCBI Taxonomy" id="264483"/>
    <lineage>
        <taxon>Eukaryota</taxon>
        <taxon>Fungi</taxon>
        <taxon>Dikarya</taxon>
        <taxon>Basidiomycota</taxon>
        <taxon>Agaricomycotina</taxon>
        <taxon>Tremellomycetes</taxon>
        <taxon>Cystofilobasidiales</taxon>
        <taxon>Mrakiaceae</taxon>
        <taxon>Phaffia</taxon>
    </lineage>
</organism>
<dbReference type="FunFam" id="1.20.1560.10:FF:000010">
    <property type="entry name" value="Multidrug resistance-associated ABC transporter"/>
    <property type="match status" value="1"/>
</dbReference>
<feature type="domain" description="ABC transporter" evidence="11">
    <location>
        <begin position="1809"/>
        <end position="2051"/>
    </location>
</feature>
<feature type="transmembrane region" description="Helical" evidence="9">
    <location>
        <begin position="1633"/>
        <end position="1650"/>
    </location>
</feature>
<feature type="transmembrane region" description="Helical" evidence="9">
    <location>
        <begin position="949"/>
        <end position="970"/>
    </location>
</feature>
<feature type="domain" description="ABC transmembrane type-1" evidence="12">
    <location>
        <begin position="820"/>
        <end position="1116"/>
    </location>
</feature>
<dbReference type="InterPro" id="IPR003439">
    <property type="entry name" value="ABC_transporter-like_ATP-bd"/>
</dbReference>
<dbReference type="FunFam" id="3.40.50.300:FF:000565">
    <property type="entry name" value="ABC bile acid transporter"/>
    <property type="match status" value="1"/>
</dbReference>
<dbReference type="SMART" id="SM00382">
    <property type="entry name" value="AAA"/>
    <property type="match status" value="2"/>
</dbReference>
<evidence type="ECO:0000259" key="12">
    <source>
        <dbReference type="PROSITE" id="PS50929"/>
    </source>
</evidence>
<comment type="subcellular location">
    <subcellularLocation>
        <location evidence="1">Membrane</location>
        <topology evidence="1">Multi-pass membrane protein</topology>
    </subcellularLocation>
</comment>
<dbReference type="FunFam" id="3.40.50.300:FF:000997">
    <property type="entry name" value="Multidrug resistance-associated protein 1"/>
    <property type="match status" value="1"/>
</dbReference>
<feature type="region of interest" description="Disordered" evidence="8">
    <location>
        <begin position="730"/>
        <end position="792"/>
    </location>
</feature>
<dbReference type="InterPro" id="IPR050173">
    <property type="entry name" value="ABC_transporter_C-like"/>
</dbReference>
<feature type="compositionally biased region" description="Low complexity" evidence="8">
    <location>
        <begin position="761"/>
        <end position="777"/>
    </location>
</feature>
<dbReference type="Gene3D" id="1.20.1280.50">
    <property type="match status" value="1"/>
</dbReference>
<dbReference type="GO" id="GO:0016887">
    <property type="term" value="F:ATP hydrolysis activity"/>
    <property type="evidence" value="ECO:0007669"/>
    <property type="project" value="InterPro"/>
</dbReference>
<dbReference type="CDD" id="cd18597">
    <property type="entry name" value="ABC_6TM_YOR1_D1_like"/>
    <property type="match status" value="1"/>
</dbReference>
<dbReference type="InterPro" id="IPR003593">
    <property type="entry name" value="AAA+_ATPase"/>
</dbReference>
<dbReference type="SUPFAM" id="SSF90123">
    <property type="entry name" value="ABC transporter transmembrane region"/>
    <property type="match status" value="2"/>
</dbReference>
<evidence type="ECO:0000256" key="9">
    <source>
        <dbReference type="SAM" id="Phobius"/>
    </source>
</evidence>
<dbReference type="PROSITE" id="PS50893">
    <property type="entry name" value="ABC_TRANSPORTER_2"/>
    <property type="match status" value="2"/>
</dbReference>
<dbReference type="Gene3D" id="1.20.1560.10">
    <property type="entry name" value="ABC transporter type 1, transmembrane domain"/>
    <property type="match status" value="2"/>
</dbReference>
<dbReference type="EMBL" id="LN483124">
    <property type="protein sequence ID" value="CED82131.1"/>
    <property type="molecule type" value="Genomic_DNA"/>
</dbReference>
<dbReference type="InterPro" id="IPR001810">
    <property type="entry name" value="F-box_dom"/>
</dbReference>
<reference evidence="13" key="1">
    <citation type="submission" date="2014-08" db="EMBL/GenBank/DDBJ databases">
        <authorList>
            <person name="Sharma Rahul"/>
            <person name="Thines Marco"/>
        </authorList>
    </citation>
    <scope>NUCLEOTIDE SEQUENCE</scope>
</reference>
<feature type="transmembrane region" description="Helical" evidence="9">
    <location>
        <begin position="1718"/>
        <end position="1738"/>
    </location>
</feature>
<dbReference type="InterPro" id="IPR011527">
    <property type="entry name" value="ABC1_TM_dom"/>
</dbReference>
<dbReference type="GO" id="GO:0005524">
    <property type="term" value="F:ATP binding"/>
    <property type="evidence" value="ECO:0007669"/>
    <property type="project" value="UniProtKB-KW"/>
</dbReference>
<feature type="transmembrane region" description="Helical" evidence="9">
    <location>
        <begin position="815"/>
        <end position="832"/>
    </location>
</feature>
<evidence type="ECO:0000256" key="3">
    <source>
        <dbReference type="ARBA" id="ARBA00022692"/>
    </source>
</evidence>
<dbReference type="GO" id="GO:0016020">
    <property type="term" value="C:membrane"/>
    <property type="evidence" value="ECO:0007669"/>
    <property type="project" value="UniProtKB-SubCell"/>
</dbReference>
<evidence type="ECO:0000259" key="11">
    <source>
        <dbReference type="PROSITE" id="PS50893"/>
    </source>
</evidence>
<dbReference type="SUPFAM" id="SSF81383">
    <property type="entry name" value="F-box domain"/>
    <property type="match status" value="1"/>
</dbReference>
<evidence type="ECO:0000256" key="1">
    <source>
        <dbReference type="ARBA" id="ARBA00004141"/>
    </source>
</evidence>
<dbReference type="PANTHER" id="PTHR24223">
    <property type="entry name" value="ATP-BINDING CASSETTE SUB-FAMILY C"/>
    <property type="match status" value="1"/>
</dbReference>
<accession>A0A0F7SL25</accession>
<feature type="compositionally biased region" description="Polar residues" evidence="8">
    <location>
        <begin position="740"/>
        <end position="750"/>
    </location>
</feature>
<dbReference type="Pfam" id="PF00664">
    <property type="entry name" value="ABC_membrane"/>
    <property type="match status" value="2"/>
</dbReference>
<feature type="domain" description="ABC transmembrane type-1" evidence="12">
    <location>
        <begin position="1497"/>
        <end position="1773"/>
    </location>
</feature>
<evidence type="ECO:0000256" key="4">
    <source>
        <dbReference type="ARBA" id="ARBA00022741"/>
    </source>
</evidence>
<keyword evidence="2" id="KW-0813">Transport</keyword>
<dbReference type="FunFam" id="1.20.1560.10:FF:000006">
    <property type="entry name" value="ATP-binding cassette, sub-family C (CFTR/MRP), member 9"/>
    <property type="match status" value="1"/>
</dbReference>
<evidence type="ECO:0000313" key="13">
    <source>
        <dbReference type="EMBL" id="CED82131.1"/>
    </source>
</evidence>
<evidence type="ECO:0000256" key="8">
    <source>
        <dbReference type="SAM" id="MobiDB-lite"/>
    </source>
</evidence>
<keyword evidence="3 9" id="KW-0812">Transmembrane</keyword>
<dbReference type="PROSITE" id="PS50181">
    <property type="entry name" value="FBOX"/>
    <property type="match status" value="1"/>
</dbReference>
<dbReference type="InterPro" id="IPR027417">
    <property type="entry name" value="P-loop_NTPase"/>
</dbReference>
<dbReference type="PROSITE" id="PS50929">
    <property type="entry name" value="ABC_TM1F"/>
    <property type="match status" value="2"/>
</dbReference>
<dbReference type="CDD" id="cd03244">
    <property type="entry name" value="ABCC_MRP_domain2"/>
    <property type="match status" value="1"/>
</dbReference>
<sequence length="2074" mass="229436">MFEMLELLDLPPEIVTKVLTYIPAQTLIPLRLVCKLFNTAISENQQLQYSIECWKHGVIDCTGPSNDGTPTAIKLERLRQRERNWELRDGSWSEIEVKGDSSIYELQNGLFVRGANYSDTLQTPKPTCLDFHPFPSISQPKPATKQTVDFNIGPYLDLTLDPAQDLIAVIRRPRPQKRRHTSISSTLLTYEVHLLSMDGTPKTGLARNVFEIRSAQPEWMNTEIDREMISPARFLIQIMESTLAVVLIDAQEGEEDLILAWDILTGEILCQSQVPMSRIIISFTLLTPDGYLISSLPMHSQSPTLTTYRFRSGLLPPQLVSVYNLPELANDEDAIPVSMDIRPDPPSSSGSILHGPSGWRKGRYFSTDPSKGVLVVDMIAARRGFQIYTLKEMFVNDLLKCSHVNKRPDPIQWSEWGLDQCRIIEVTLRRHWVTFVHGYRAIFVRSPARLAHGFLPAATYEVQLLDFNPARVGFQTEIEAEPSHEDLESGEFKNRPIEPSPFVTDATFGLTECGEGSHAVFADDVASGLAFNEAVVSGNLGSRCDGVMLDEDHIILTNHTDKVCVFFHSSTSPSSPDDRFYYVRDLWPNRILSPVYGRIISGGVFSFDASLSISSDIATNQSKPADSTFNTLLEYTTHIFTHPHMKFLKPKPASLPDPKVEAKVMPDVTANIVSRWLFSWCFPILKIGYTRPLEAGDLWKLDETRLSTNTGSALENNFYDRVPIESRPRFLRPKGYKAPQKQSPITTLVESDNKEKNADKPSTPATLPSPATASTNKKTSKKEKKLTGNKEGGKVKGLDGKVYDQSMIRALLKTFSWDFWLSAVFFIISALLQTTSPLVTKQLLSYITSSYEWAKASEATKASLVAPRAIGHGIGLTIALFVMQEVASLCQNQYMQRGQVLGLQARSSLIANISRKSLRLSGASRAKHSNGHLITLVASDTSFMEWASFLVHALWVFPIQIVIGVILLIVNLGYSALVGVAILVLNTPIQTFFVKTMFSTRQGQLKIVDQRVRLLSEVLNGIRVVKLYAYEAFFKGRVLELRGQEMAKLKTIARTRAGMSASMSFVPVAAAVLTFITYNLSGHELNAAVIFSSLQLFNVIRQPLMMLPMAFTICTDAMVALKRIATTMLAEELSDDLQVDSDAPDAVRAYGRFRWETSGPQGAVMNSGGRGGRNFAGEKEKKANAKKAKKEAKLKKQNGSSALEDLPVLDKINEEKPPFELVDIDIKIRSGDLVCIVGSVGSGKSSLLQALIGEMKKIEGNVLFGGSVAYASQAPWVQNASLQDNILFGKDYEEEKFEDVIHACCLESDIQVLPSGLNTEIGEKGINLSGGQKARVCLARTVYFGAEVVLLDDPLSAVDAHVSKHILNDCLLDGPLSDKTRILVTHHLDVLPHADHIIFMDAGQIVEQGTYNDLLQSGEAFSKLIADFGSIAKENGTDENDASEIPVIKAERERKVRAPAAPGVALMQDEDRAVGAVSGQVYKHYAESMGSVWWAPILLSFFAMAQVATVGNNIFLGFWSAQSIGGFSEGDYMAVYASFGLASGILMFAGTFLLYLRGITASYNLFNEALHGVMRSRISFFDTTPIGRIVNRLSKDITTLDNQLPQQLNQLLNLVFSVFGTIGLVFYTFPYLGIIFAPMAVLYYIFADFYRRSSREVKRLDSNLRSHVYTSYGEMLGGLASVRAYRQQKVFTKKTEEAIDYQNRANFMTITLQRWLGVRLDFLGNILVLGIGLFGVGFRETISPSKLGVVLTYSLSVTQVFSQLVTIFATVEQDMNTAERVSHYAHLSPEGAVQTSNDPPKAWPEQGVVEFKNVRMRYREGLPEILKGVSFKTRPGEKVGIVGRTGAGKSSIVQALFRIVELSGGSIEVDGRDISEIGLDALRQGLAVVPQDALLYAGTVRQNLDPTETIEDPVLNMALKKAGLTAPNDVSDEVVERFSKFKLDSVVNDEGSNFSGGERQLIALSRALVKNAKVIVLDESTSSVDAETDQTVQRAIQSEFSQSSLLSIAHRLATIAFYDRVIVMDQGQVAEFDAPLTLFDRTDSIFRGMCDKAHLSREDIVRIRRGAGKDLVVA</sequence>
<evidence type="ECO:0000259" key="10">
    <source>
        <dbReference type="PROSITE" id="PS50181"/>
    </source>
</evidence>
<keyword evidence="5" id="KW-0067">ATP-binding</keyword>
<dbReference type="Pfam" id="PF00005">
    <property type="entry name" value="ABC_tran"/>
    <property type="match status" value="2"/>
</dbReference>
<feature type="transmembrane region" description="Helical" evidence="9">
    <location>
        <begin position="1100"/>
        <end position="1121"/>
    </location>
</feature>
<feature type="domain" description="ABC transporter" evidence="11">
    <location>
        <begin position="1206"/>
        <end position="1427"/>
    </location>
</feature>
<dbReference type="InterPro" id="IPR036047">
    <property type="entry name" value="F-box-like_dom_sf"/>
</dbReference>
<dbReference type="PANTHER" id="PTHR24223:SF415">
    <property type="entry name" value="FI20190P1"/>
    <property type="match status" value="1"/>
</dbReference>
<dbReference type="CDD" id="cd03250">
    <property type="entry name" value="ABCC_MRP_domain1"/>
    <property type="match status" value="1"/>
</dbReference>
<dbReference type="Gene3D" id="3.40.50.300">
    <property type="entry name" value="P-loop containing nucleotide triphosphate hydrolases"/>
    <property type="match status" value="2"/>
</dbReference>
<keyword evidence="7 9" id="KW-0472">Membrane</keyword>
<name>A0A0F7SL25_PHARH</name>
<keyword evidence="6 9" id="KW-1133">Transmembrane helix</keyword>
<evidence type="ECO:0000256" key="7">
    <source>
        <dbReference type="ARBA" id="ARBA00023136"/>
    </source>
</evidence>
<feature type="transmembrane region" description="Helical" evidence="9">
    <location>
        <begin position="1535"/>
        <end position="1556"/>
    </location>
</feature>
<dbReference type="SUPFAM" id="SSF52540">
    <property type="entry name" value="P-loop containing nucleoside triphosphate hydrolases"/>
    <property type="match status" value="2"/>
</dbReference>
<evidence type="ECO:0000256" key="5">
    <source>
        <dbReference type="ARBA" id="ARBA00022840"/>
    </source>
</evidence>
<dbReference type="Pfam" id="PF12937">
    <property type="entry name" value="F-box-like"/>
    <property type="match status" value="1"/>
</dbReference>
<protein>
    <submittedName>
        <fullName evidence="13">Multidrug resistance-associated abc transporter</fullName>
    </submittedName>
</protein>
<feature type="transmembrane region" description="Helical" evidence="9">
    <location>
        <begin position="1492"/>
        <end position="1515"/>
    </location>
</feature>
<feature type="domain" description="F-box" evidence="10">
    <location>
        <begin position="4"/>
        <end position="50"/>
    </location>
</feature>
<dbReference type="InterPro" id="IPR017871">
    <property type="entry name" value="ABC_transporter-like_CS"/>
</dbReference>
<feature type="transmembrane region" description="Helical" evidence="9">
    <location>
        <begin position="1611"/>
        <end position="1627"/>
    </location>
</feature>
<dbReference type="PROSITE" id="PS00211">
    <property type="entry name" value="ABC_TRANSPORTER_1"/>
    <property type="match status" value="2"/>
</dbReference>